<keyword evidence="4" id="KW-1185">Reference proteome</keyword>
<dbReference type="PANTHER" id="PTHR43105:SF9">
    <property type="entry name" value="NADPH-FE(3+) OXIDOREDUCTASE SUBUNIT ALPHA"/>
    <property type="match status" value="1"/>
</dbReference>
<evidence type="ECO:0000259" key="2">
    <source>
        <dbReference type="Pfam" id="PF00384"/>
    </source>
</evidence>
<dbReference type="Gene3D" id="3.40.50.740">
    <property type="match status" value="1"/>
</dbReference>
<gene>
    <name evidence="3" type="ORF">SAMIE_1022520</name>
</gene>
<protein>
    <submittedName>
        <fullName evidence="3">NagC family transcriptional regulator</fullName>
    </submittedName>
</protein>
<dbReference type="PANTHER" id="PTHR43105">
    <property type="entry name" value="RESPIRATORY NITRATE REDUCTASE"/>
    <property type="match status" value="1"/>
</dbReference>
<dbReference type="GO" id="GO:0016020">
    <property type="term" value="C:membrane"/>
    <property type="evidence" value="ECO:0007669"/>
    <property type="project" value="TreeGrafter"/>
</dbReference>
<dbReference type="Proteomes" id="UP000279959">
    <property type="component" value="Chromosome"/>
</dbReference>
<accession>A0A494W3E4</accession>
<dbReference type="Gene3D" id="3.40.228.10">
    <property type="entry name" value="Dimethylsulfoxide Reductase, domain 2"/>
    <property type="match status" value="1"/>
</dbReference>
<dbReference type="GO" id="GO:0016491">
    <property type="term" value="F:oxidoreductase activity"/>
    <property type="evidence" value="ECO:0007669"/>
    <property type="project" value="UniProtKB-KW"/>
</dbReference>
<evidence type="ECO:0000256" key="1">
    <source>
        <dbReference type="ARBA" id="ARBA00023002"/>
    </source>
</evidence>
<dbReference type="EMBL" id="AP018664">
    <property type="protein sequence ID" value="BBD98751.1"/>
    <property type="molecule type" value="Genomic_DNA"/>
</dbReference>
<evidence type="ECO:0000313" key="3">
    <source>
        <dbReference type="EMBL" id="BBD98751.1"/>
    </source>
</evidence>
<evidence type="ECO:0000313" key="4">
    <source>
        <dbReference type="Proteomes" id="UP000279959"/>
    </source>
</evidence>
<keyword evidence="1" id="KW-0560">Oxidoreductase</keyword>
<feature type="domain" description="Molybdopterin oxidoreductase" evidence="2">
    <location>
        <begin position="31"/>
        <end position="422"/>
    </location>
</feature>
<dbReference type="InterPro" id="IPR006656">
    <property type="entry name" value="Mopterin_OxRdtase"/>
</dbReference>
<name>A0A494W3E4_9SPHN</name>
<dbReference type="Pfam" id="PF00384">
    <property type="entry name" value="Molybdopterin"/>
    <property type="match status" value="1"/>
</dbReference>
<dbReference type="AlphaFoldDB" id="A0A494W3E4"/>
<organism evidence="3 4">
    <name type="scientific">Sphingobium amiense</name>
    <dbReference type="NCBI Taxonomy" id="135719"/>
    <lineage>
        <taxon>Bacteria</taxon>
        <taxon>Pseudomonadati</taxon>
        <taxon>Pseudomonadota</taxon>
        <taxon>Alphaproteobacteria</taxon>
        <taxon>Sphingomonadales</taxon>
        <taxon>Sphingomonadaceae</taxon>
        <taxon>Sphingobium</taxon>
    </lineage>
</organism>
<dbReference type="SUPFAM" id="SSF53706">
    <property type="entry name" value="Formate dehydrogenase/DMSO reductase, domains 1-3"/>
    <property type="match status" value="1"/>
</dbReference>
<reference evidence="3 4" key="1">
    <citation type="submission" date="2018-05" db="EMBL/GenBank/DDBJ databases">
        <title>Complete Genome Sequence of the Nonylphenol-Degrading Bacterium Sphingobium amiense DSM 16289T.</title>
        <authorList>
            <person name="Ootsuka M."/>
            <person name="Nishizawa T."/>
            <person name="Ohta H."/>
        </authorList>
    </citation>
    <scope>NUCLEOTIDE SEQUENCE [LARGE SCALE GENOMIC DNA]</scope>
    <source>
        <strain evidence="3 4">DSM 16289</strain>
    </source>
</reference>
<proteinExistence type="predicted"/>
<dbReference type="InterPro" id="IPR050123">
    <property type="entry name" value="Prok_molybdopt-oxidoreductase"/>
</dbReference>
<sequence>MGALCERVEALDAQAGALEGRLLTPRIGGRRQSWDRTVLLAAKRLAQIVARHGSGSVALHVGGGMLIEDLYVANKLVKGFLGSGHIHAPGAGGGAAAQRFGFGEDVVPATGEHVDRAEMILIAGFDPGRSHPVLMERISAARADHDAQVIVLAPAFEDACDLHVGATAQDSALLVEGLLLHCRNMGLLDELWLRDHVAVPDDFWMKLRHGRDLWSLARRCGMSVADLRALFDRWARTPAAVTLYPQDDVALAAAVGNLHVATGRIGRSDAAPFPVPASAHGMALRETGCVAYELAAHRGFDAQARAQVARFWGARAMAEEPGLESDALLDAMADGRVKALWSIGEAGDDAGWLAQARASVPLAIRSTAQAGEEGWDFEFPAPVWVEKDGTLTGLDRLISRHRRLLDLPCEARPDWWAMTRVAQAMGWGDAFHYERPADIYREHVRLTAYGNDGARVLNLKRHAPISNPAYDELTPWRWGEVPFEDGRFATPDGRARLIPPQSVAAMP</sequence>
<dbReference type="KEGG" id="sami:SAMIE_1022520"/>